<keyword evidence="6 12" id="KW-0548">Nucleotidyltransferase</keyword>
<comment type="catalytic activity">
    <reaction evidence="1 12">
        <text>alpha-D-galactose 1-phosphate + UDP-alpha-D-glucose = alpha-D-glucose 1-phosphate + UDP-alpha-D-galactose</text>
        <dbReference type="Rhea" id="RHEA:13989"/>
        <dbReference type="ChEBI" id="CHEBI:58336"/>
        <dbReference type="ChEBI" id="CHEBI:58601"/>
        <dbReference type="ChEBI" id="CHEBI:58885"/>
        <dbReference type="ChEBI" id="CHEBI:66914"/>
        <dbReference type="EC" id="2.7.7.12"/>
    </reaction>
</comment>
<dbReference type="UniPathway" id="UPA00214"/>
<evidence type="ECO:0000256" key="10">
    <source>
        <dbReference type="ARBA" id="ARBA00023277"/>
    </source>
</evidence>
<evidence type="ECO:0000256" key="2">
    <source>
        <dbReference type="ARBA" id="ARBA00001947"/>
    </source>
</evidence>
<keyword evidence="9 12" id="KW-0299">Galactose metabolism</keyword>
<organism evidence="15 16">
    <name type="scientific">Euroglyphus maynei</name>
    <name type="common">Mayne's house dust mite</name>
    <dbReference type="NCBI Taxonomy" id="6958"/>
    <lineage>
        <taxon>Eukaryota</taxon>
        <taxon>Metazoa</taxon>
        <taxon>Ecdysozoa</taxon>
        <taxon>Arthropoda</taxon>
        <taxon>Chelicerata</taxon>
        <taxon>Arachnida</taxon>
        <taxon>Acari</taxon>
        <taxon>Acariformes</taxon>
        <taxon>Sarcoptiformes</taxon>
        <taxon>Astigmata</taxon>
        <taxon>Psoroptidia</taxon>
        <taxon>Analgoidea</taxon>
        <taxon>Pyroglyphidae</taxon>
        <taxon>Pyroglyphinae</taxon>
        <taxon>Euroglyphus</taxon>
    </lineage>
</organism>
<dbReference type="InterPro" id="IPR001937">
    <property type="entry name" value="GalP_UDPtransf1"/>
</dbReference>
<dbReference type="EMBL" id="MUJZ01038444">
    <property type="protein sequence ID" value="OTF76239.1"/>
    <property type="molecule type" value="Genomic_DNA"/>
</dbReference>
<proteinExistence type="inferred from homology"/>
<evidence type="ECO:0000256" key="11">
    <source>
        <dbReference type="PIRSR" id="PIRSR000808-1"/>
    </source>
</evidence>
<dbReference type="GO" id="GO:0033499">
    <property type="term" value="P:galactose catabolic process via UDP-galactose, Leloir pathway"/>
    <property type="evidence" value="ECO:0007669"/>
    <property type="project" value="TreeGrafter"/>
</dbReference>
<comment type="similarity">
    <text evidence="4 12">Belongs to the galactose-1-phosphate uridylyltransferase type 1 family.</text>
</comment>
<sequence>KRPWLGKIEKNEDQNNDSDTATEVINALSPGGIRANGKQNPEYNSTYVFDNDFPSLIDNDCPDDLIVNDDDDSQLFRIEPARGRCRVMCFHPSSRLSLPLMSIDEILTVINAWIEELLKLSPIYRWVQIFENKGAIMGCSNPHPHCQIWASRFLPNIARQKDKQQRDYFNKHGSPMLWDYCQKELINGERILLKNEHWLVLIPFWATWPFETMLLPHHRCIQRLNEINELEKQSLAFILKKLLTIYDNLFETSFPYSMGWHGAPTGVDDWQSQQPHWILHAVYYP</sequence>
<dbReference type="EC" id="2.7.7.12" evidence="12"/>
<evidence type="ECO:0000256" key="3">
    <source>
        <dbReference type="ARBA" id="ARBA00004947"/>
    </source>
</evidence>
<dbReference type="FunFam" id="3.30.428.10:FF:000002">
    <property type="entry name" value="Galactose-1-phosphate uridylyltransferase"/>
    <property type="match status" value="1"/>
</dbReference>
<dbReference type="NCBIfam" id="TIGR00209">
    <property type="entry name" value="galT_1"/>
    <property type="match status" value="1"/>
</dbReference>
<keyword evidence="8" id="KW-0862">Zinc</keyword>
<comment type="pathway">
    <text evidence="3 12">Carbohydrate metabolism; galactose metabolism.</text>
</comment>
<dbReference type="PANTHER" id="PTHR11943">
    <property type="entry name" value="GALACTOSE-1-PHOSPHATE URIDYLYLTRANSFERASE"/>
    <property type="match status" value="1"/>
</dbReference>
<evidence type="ECO:0000256" key="4">
    <source>
        <dbReference type="ARBA" id="ARBA00010951"/>
    </source>
</evidence>
<reference evidence="15 16" key="1">
    <citation type="submission" date="2017-03" db="EMBL/GenBank/DDBJ databases">
        <title>Genome Survey of Euroglyphus maynei.</title>
        <authorList>
            <person name="Arlian L.G."/>
            <person name="Morgan M.S."/>
            <person name="Rider S.D."/>
        </authorList>
    </citation>
    <scope>NUCLEOTIDE SEQUENCE [LARGE SCALE GENOMIC DNA]</scope>
    <source>
        <strain evidence="15">Arlian Lab</strain>
        <tissue evidence="15">Whole body</tissue>
    </source>
</reference>
<evidence type="ECO:0000256" key="9">
    <source>
        <dbReference type="ARBA" id="ARBA00023144"/>
    </source>
</evidence>
<comment type="caution">
    <text evidence="15">The sequence shown here is derived from an EMBL/GenBank/DDBJ whole genome shotgun (WGS) entry which is preliminary data.</text>
</comment>
<evidence type="ECO:0000256" key="7">
    <source>
        <dbReference type="ARBA" id="ARBA00022723"/>
    </source>
</evidence>
<dbReference type="PIRSF" id="PIRSF000808">
    <property type="entry name" value="GalT"/>
    <property type="match status" value="1"/>
</dbReference>
<evidence type="ECO:0000256" key="5">
    <source>
        <dbReference type="ARBA" id="ARBA00022679"/>
    </source>
</evidence>
<feature type="non-terminal residue" evidence="15">
    <location>
        <position position="285"/>
    </location>
</feature>
<dbReference type="Gene3D" id="3.30.428.10">
    <property type="entry name" value="HIT-like"/>
    <property type="match status" value="2"/>
</dbReference>
<dbReference type="InterPro" id="IPR036265">
    <property type="entry name" value="HIT-like_sf"/>
</dbReference>
<name>A0A1Y3B5Z0_EURMA</name>
<dbReference type="InterPro" id="IPR005849">
    <property type="entry name" value="GalP_Utransf_N"/>
</dbReference>
<evidence type="ECO:0000256" key="12">
    <source>
        <dbReference type="RuleBase" id="RU000506"/>
    </source>
</evidence>
<feature type="domain" description="Galactose-1-phosphate uridyl transferase N-terminal" evidence="13">
    <location>
        <begin position="1"/>
        <end position="155"/>
    </location>
</feature>
<dbReference type="GO" id="GO:0005737">
    <property type="term" value="C:cytoplasm"/>
    <property type="evidence" value="ECO:0007669"/>
    <property type="project" value="TreeGrafter"/>
</dbReference>
<feature type="active site" description="Tele-UMP-histidine intermediate" evidence="11">
    <location>
        <position position="145"/>
    </location>
</feature>
<dbReference type="GO" id="GO:0008270">
    <property type="term" value="F:zinc ion binding"/>
    <property type="evidence" value="ECO:0007669"/>
    <property type="project" value="InterPro"/>
</dbReference>
<keyword evidence="16" id="KW-1185">Reference proteome</keyword>
<dbReference type="InterPro" id="IPR019779">
    <property type="entry name" value="GalP_UDPtransf1_His-AS"/>
</dbReference>
<protein>
    <recommendedName>
        <fullName evidence="12">Galactose-1-phosphate uridylyltransferase</fullName>
        <ecNumber evidence="12">2.7.7.12</ecNumber>
    </recommendedName>
</protein>
<dbReference type="Pfam" id="PF02744">
    <property type="entry name" value="GalP_UDP_tr_C"/>
    <property type="match status" value="1"/>
</dbReference>
<dbReference type="SUPFAM" id="SSF54197">
    <property type="entry name" value="HIT-like"/>
    <property type="match status" value="2"/>
</dbReference>
<dbReference type="GO" id="GO:0008108">
    <property type="term" value="F:UDP-glucose:hexose-1-phosphate uridylyltransferase activity"/>
    <property type="evidence" value="ECO:0007669"/>
    <property type="project" value="UniProtKB-EC"/>
</dbReference>
<evidence type="ECO:0000256" key="8">
    <source>
        <dbReference type="ARBA" id="ARBA00022833"/>
    </source>
</evidence>
<evidence type="ECO:0000313" key="16">
    <source>
        <dbReference type="Proteomes" id="UP000194236"/>
    </source>
</evidence>
<feature type="domain" description="Galactose-1-phosphate uridyl transferase C-terminal" evidence="14">
    <location>
        <begin position="162"/>
        <end position="285"/>
    </location>
</feature>
<keyword evidence="10 12" id="KW-0119">Carbohydrate metabolism</keyword>
<dbReference type="OrthoDB" id="418412at2759"/>
<dbReference type="AlphaFoldDB" id="A0A1Y3B5Z0"/>
<accession>A0A1Y3B5Z0</accession>
<evidence type="ECO:0000256" key="6">
    <source>
        <dbReference type="ARBA" id="ARBA00022695"/>
    </source>
</evidence>
<evidence type="ECO:0000259" key="13">
    <source>
        <dbReference type="Pfam" id="PF01087"/>
    </source>
</evidence>
<dbReference type="PANTHER" id="PTHR11943:SF1">
    <property type="entry name" value="GALACTOSE-1-PHOSPHATE URIDYLYLTRANSFERASE"/>
    <property type="match status" value="1"/>
</dbReference>
<evidence type="ECO:0000256" key="1">
    <source>
        <dbReference type="ARBA" id="ARBA00001107"/>
    </source>
</evidence>
<dbReference type="Pfam" id="PF01087">
    <property type="entry name" value="GalP_UDP_transf"/>
    <property type="match status" value="1"/>
</dbReference>
<gene>
    <name evidence="15" type="ORF">BLA29_007318</name>
</gene>
<dbReference type="Proteomes" id="UP000194236">
    <property type="component" value="Unassembled WGS sequence"/>
</dbReference>
<keyword evidence="5 12" id="KW-0808">Transferase</keyword>
<evidence type="ECO:0000313" key="15">
    <source>
        <dbReference type="EMBL" id="OTF76239.1"/>
    </source>
</evidence>
<dbReference type="PROSITE" id="PS00117">
    <property type="entry name" value="GAL_P_UDP_TRANSF_I"/>
    <property type="match status" value="1"/>
</dbReference>
<evidence type="ECO:0000259" key="14">
    <source>
        <dbReference type="Pfam" id="PF02744"/>
    </source>
</evidence>
<comment type="cofactor">
    <cofactor evidence="2">
        <name>Zn(2+)</name>
        <dbReference type="ChEBI" id="CHEBI:29105"/>
    </cofactor>
</comment>
<keyword evidence="7 12" id="KW-0479">Metal-binding</keyword>
<feature type="non-terminal residue" evidence="15">
    <location>
        <position position="1"/>
    </location>
</feature>
<dbReference type="InterPro" id="IPR005850">
    <property type="entry name" value="GalP_Utransf_C"/>
</dbReference>